<dbReference type="RefSeq" id="WP_049724849.1">
    <property type="nucleotide sequence ID" value="NZ_CP012154.1"/>
</dbReference>
<sequence>MILRSVMRHVRDQNWVAVGLDFLIVVVGVFIGIQVANWNDWRLERIEEQTILERLQVEVEELIDAQRDELDGYGLIAANWLSAQPVLFGQAQPRTLSVEECMSIVSSHIFRRPSDELPVLDEVRDSGRFDLLRDPNIKSELRNYILLRERQRNRFDELSNEPFRLHSRHPEVIGIQRAPIRAGEESGWSNFSGAGFQWNPECDVLGMRESPGFLNEYVDNMSRNGSMVEMYEERIRTLLSLQQALADGAMTSSKGEPPE</sequence>
<dbReference type="AlphaFoldDB" id="A0A0K0XU05"/>
<dbReference type="Proteomes" id="UP000066624">
    <property type="component" value="Chromosome"/>
</dbReference>
<dbReference type="OrthoDB" id="6388784at2"/>
<keyword evidence="2" id="KW-1185">Reference proteome</keyword>
<protein>
    <submittedName>
        <fullName evidence="1">Uncharacterized protein</fullName>
    </submittedName>
</protein>
<organism evidence="1 2">
    <name type="scientific">Wenzhouxiangella marina</name>
    <dbReference type="NCBI Taxonomy" id="1579979"/>
    <lineage>
        <taxon>Bacteria</taxon>
        <taxon>Pseudomonadati</taxon>
        <taxon>Pseudomonadota</taxon>
        <taxon>Gammaproteobacteria</taxon>
        <taxon>Chromatiales</taxon>
        <taxon>Wenzhouxiangellaceae</taxon>
        <taxon>Wenzhouxiangella</taxon>
    </lineage>
</organism>
<dbReference type="KEGG" id="wma:WM2015_813"/>
<evidence type="ECO:0000313" key="1">
    <source>
        <dbReference type="EMBL" id="AKS41194.1"/>
    </source>
</evidence>
<dbReference type="STRING" id="1579979.WM2015_813"/>
<dbReference type="EMBL" id="CP012154">
    <property type="protein sequence ID" value="AKS41194.1"/>
    <property type="molecule type" value="Genomic_DNA"/>
</dbReference>
<evidence type="ECO:0000313" key="2">
    <source>
        <dbReference type="Proteomes" id="UP000066624"/>
    </source>
</evidence>
<accession>A0A0K0XU05</accession>
<name>A0A0K0XU05_9GAMM</name>
<gene>
    <name evidence="1" type="ORF">WM2015_813</name>
</gene>
<proteinExistence type="predicted"/>
<reference evidence="1 2" key="1">
    <citation type="submission" date="2015-07" db="EMBL/GenBank/DDBJ databases">
        <authorList>
            <person name="Noorani M."/>
        </authorList>
    </citation>
    <scope>NUCLEOTIDE SEQUENCE [LARGE SCALE GENOMIC DNA]</scope>
    <source>
        <strain evidence="1 2">KCTC 42284</strain>
    </source>
</reference>